<name>D8LLP2_ECTSI</name>
<dbReference type="AlphaFoldDB" id="D8LLP2"/>
<dbReference type="STRING" id="2880.D8LLP2"/>
<feature type="compositionally biased region" description="Basic and acidic residues" evidence="1">
    <location>
        <begin position="233"/>
        <end position="242"/>
    </location>
</feature>
<organism evidence="3 4">
    <name type="scientific">Ectocarpus siliculosus</name>
    <name type="common">Brown alga</name>
    <name type="synonym">Conferva siliculosa</name>
    <dbReference type="NCBI Taxonomy" id="2880"/>
    <lineage>
        <taxon>Eukaryota</taxon>
        <taxon>Sar</taxon>
        <taxon>Stramenopiles</taxon>
        <taxon>Ochrophyta</taxon>
        <taxon>PX clade</taxon>
        <taxon>Phaeophyceae</taxon>
        <taxon>Ectocarpales</taxon>
        <taxon>Ectocarpaceae</taxon>
        <taxon>Ectocarpus</taxon>
    </lineage>
</organism>
<dbReference type="CDD" id="cd15777">
    <property type="entry name" value="CRBN_C_like"/>
    <property type="match status" value="1"/>
</dbReference>
<sequence>MPATGNNHNSNAAAVAAAPTTAVDTGSARVDINNNADSPLLPPPPPPAPLPTPATHAYLGEATTGSSSLSRKDLEEGSTVEIPILALPGVVLFPGESLPLRLHNPAYADLVESFLGGGAGAGGGGGGGGSGGQQAARHLGVVNRLDSRRGGPHVGASPVGTTAEVRSGHGGSAEDADGGGEGGDGGGLAMMARGRHRFRLVEDLGWRRGVLYWKVVICPDHCPGTFRPPVPRAFREFPGTDRRGRRRRRDGGNHWPMAVPRFAVVANSPAVLAARAASLLREQREPLPHGAPSGAPQVEEEGARNGGEGVSGNVGGGGDGGVDVSSAARDEGGVSQGGGGSGGGGGGGGDSSEDEEEGMPRRRGKLDPTLFSFWLAANLPLDDDARQELLMLDSVVMRLRLEIKHLEQSRRRELCCASCDRGVAWEGDVFTLPGAEGVVGAYVNPTGYVHQTVTVRDARNLVLVGTPEEEHSWFPGYAWTCVYCAFCNEHLGWRFTAIRPGSGEQEHRQRQQRSGLLSSGSPSSPRASPHSSSSLLPLPSPVAGGASGSGGRGALGSSRPATTATAGGEGVNEPELGPASFFGLRRPALVTPR</sequence>
<feature type="compositionally biased region" description="Low complexity" evidence="1">
    <location>
        <begin position="514"/>
        <end position="544"/>
    </location>
</feature>
<feature type="compositionally biased region" description="Gly residues" evidence="1">
    <location>
        <begin position="304"/>
        <end position="321"/>
    </location>
</feature>
<feature type="compositionally biased region" description="Pro residues" evidence="1">
    <location>
        <begin position="40"/>
        <end position="52"/>
    </location>
</feature>
<evidence type="ECO:0000313" key="4">
    <source>
        <dbReference type="Proteomes" id="UP000002630"/>
    </source>
</evidence>
<feature type="region of interest" description="Disordered" evidence="1">
    <location>
        <begin position="502"/>
        <end position="593"/>
    </location>
</feature>
<feature type="compositionally biased region" description="Polar residues" evidence="1">
    <location>
        <begin position="1"/>
        <end position="11"/>
    </location>
</feature>
<feature type="region of interest" description="Disordered" evidence="1">
    <location>
        <begin position="1"/>
        <end position="74"/>
    </location>
</feature>
<dbReference type="eggNOG" id="KOG1400">
    <property type="taxonomic scope" value="Eukaryota"/>
</dbReference>
<dbReference type="PANTHER" id="PTHR46732:SF8">
    <property type="entry name" value="ATP-DEPENDENT PROTEASE LA (LON) DOMAIN PROTEIN"/>
    <property type="match status" value="1"/>
</dbReference>
<evidence type="ECO:0000259" key="2">
    <source>
        <dbReference type="PROSITE" id="PS51788"/>
    </source>
</evidence>
<dbReference type="InterPro" id="IPR034750">
    <property type="entry name" value="CULT"/>
</dbReference>
<dbReference type="OrthoDB" id="267517at2759"/>
<dbReference type="PANTHER" id="PTHR46732">
    <property type="entry name" value="ATP-DEPENDENT PROTEASE LA (LON) DOMAIN PROTEIN"/>
    <property type="match status" value="1"/>
</dbReference>
<dbReference type="Proteomes" id="UP000002630">
    <property type="component" value="Unassembled WGS sequence"/>
</dbReference>
<feature type="compositionally biased region" description="Gly residues" evidence="1">
    <location>
        <begin position="179"/>
        <end position="188"/>
    </location>
</feature>
<dbReference type="InterPro" id="IPR015947">
    <property type="entry name" value="PUA-like_sf"/>
</dbReference>
<feature type="compositionally biased region" description="Low complexity" evidence="1">
    <location>
        <begin position="12"/>
        <end position="23"/>
    </location>
</feature>
<feature type="region of interest" description="Disordered" evidence="1">
    <location>
        <begin position="144"/>
        <end position="188"/>
    </location>
</feature>
<gene>
    <name evidence="3" type="ORF">Esi_0037_0095</name>
</gene>
<feature type="region of interest" description="Disordered" evidence="1">
    <location>
        <begin position="233"/>
        <end position="255"/>
    </location>
</feature>
<dbReference type="UniPathway" id="UPA00143"/>
<keyword evidence="4" id="KW-1185">Reference proteome</keyword>
<evidence type="ECO:0000256" key="1">
    <source>
        <dbReference type="SAM" id="MobiDB-lite"/>
    </source>
</evidence>
<dbReference type="SUPFAM" id="SSF88697">
    <property type="entry name" value="PUA domain-like"/>
    <property type="match status" value="1"/>
</dbReference>
<protein>
    <recommendedName>
        <fullName evidence="2">CULT domain-containing protein</fullName>
    </recommendedName>
</protein>
<reference evidence="3 4" key="1">
    <citation type="journal article" date="2010" name="Nature">
        <title>The Ectocarpus genome and the independent evolution of multicellularity in brown algae.</title>
        <authorList>
            <person name="Cock J.M."/>
            <person name="Sterck L."/>
            <person name="Rouze P."/>
            <person name="Scornet D."/>
            <person name="Allen A.E."/>
            <person name="Amoutzias G."/>
            <person name="Anthouard V."/>
            <person name="Artiguenave F."/>
            <person name="Aury J.M."/>
            <person name="Badger J.H."/>
            <person name="Beszteri B."/>
            <person name="Billiau K."/>
            <person name="Bonnet E."/>
            <person name="Bothwell J.H."/>
            <person name="Bowler C."/>
            <person name="Boyen C."/>
            <person name="Brownlee C."/>
            <person name="Carrano C.J."/>
            <person name="Charrier B."/>
            <person name="Cho G.Y."/>
            <person name="Coelho S.M."/>
            <person name="Collen J."/>
            <person name="Corre E."/>
            <person name="Da Silva C."/>
            <person name="Delage L."/>
            <person name="Delaroque N."/>
            <person name="Dittami S.M."/>
            <person name="Doulbeau S."/>
            <person name="Elias M."/>
            <person name="Farnham G."/>
            <person name="Gachon C.M."/>
            <person name="Gschloessl B."/>
            <person name="Heesch S."/>
            <person name="Jabbari K."/>
            <person name="Jubin C."/>
            <person name="Kawai H."/>
            <person name="Kimura K."/>
            <person name="Kloareg B."/>
            <person name="Kupper F.C."/>
            <person name="Lang D."/>
            <person name="Le Bail A."/>
            <person name="Leblanc C."/>
            <person name="Lerouge P."/>
            <person name="Lohr M."/>
            <person name="Lopez P.J."/>
            <person name="Martens C."/>
            <person name="Maumus F."/>
            <person name="Michel G."/>
            <person name="Miranda-Saavedra D."/>
            <person name="Morales J."/>
            <person name="Moreau H."/>
            <person name="Motomura T."/>
            <person name="Nagasato C."/>
            <person name="Napoli C.A."/>
            <person name="Nelson D.R."/>
            <person name="Nyvall-Collen P."/>
            <person name="Peters A.F."/>
            <person name="Pommier C."/>
            <person name="Potin P."/>
            <person name="Poulain J."/>
            <person name="Quesneville H."/>
            <person name="Read B."/>
            <person name="Rensing S.A."/>
            <person name="Ritter A."/>
            <person name="Rousvoal S."/>
            <person name="Samanta M."/>
            <person name="Samson G."/>
            <person name="Schroeder D.C."/>
            <person name="Segurens B."/>
            <person name="Strittmatter M."/>
            <person name="Tonon T."/>
            <person name="Tregear J.W."/>
            <person name="Valentin K."/>
            <person name="von Dassow P."/>
            <person name="Yamagishi T."/>
            <person name="Van de Peer Y."/>
            <person name="Wincker P."/>
        </authorList>
    </citation>
    <scope>NUCLEOTIDE SEQUENCE [LARGE SCALE GENOMIC DNA]</scope>
    <source>
        <strain evidence="4">Ec32 / CCAP1310/4</strain>
    </source>
</reference>
<evidence type="ECO:0000313" key="3">
    <source>
        <dbReference type="EMBL" id="CBN74673.1"/>
    </source>
</evidence>
<feature type="region of interest" description="Disordered" evidence="1">
    <location>
        <begin position="284"/>
        <end position="364"/>
    </location>
</feature>
<dbReference type="InParanoid" id="D8LLP2"/>
<dbReference type="Gene3D" id="2.30.130.40">
    <property type="entry name" value="LON domain-like"/>
    <property type="match status" value="1"/>
</dbReference>
<dbReference type="InterPro" id="IPR046336">
    <property type="entry name" value="Lon_prtase_N_sf"/>
</dbReference>
<feature type="compositionally biased region" description="Gly residues" evidence="1">
    <location>
        <begin position="334"/>
        <end position="350"/>
    </location>
</feature>
<feature type="domain" description="CULT" evidence="2">
    <location>
        <begin position="411"/>
        <end position="593"/>
    </location>
</feature>
<dbReference type="Gene3D" id="2.170.150.20">
    <property type="entry name" value="Peptide methionine sulfoxide reductase"/>
    <property type="match status" value="1"/>
</dbReference>
<dbReference type="EMBL" id="FN649760">
    <property type="protein sequence ID" value="CBN74673.1"/>
    <property type="molecule type" value="Genomic_DNA"/>
</dbReference>
<proteinExistence type="predicted"/>
<dbReference type="Gene3D" id="1.20.58.1480">
    <property type="match status" value="1"/>
</dbReference>
<dbReference type="PROSITE" id="PS51788">
    <property type="entry name" value="CULT"/>
    <property type="match status" value="1"/>
</dbReference>
<dbReference type="GO" id="GO:0016567">
    <property type="term" value="P:protein ubiquitination"/>
    <property type="evidence" value="ECO:0007669"/>
    <property type="project" value="UniProtKB-UniPathway"/>
</dbReference>
<feature type="compositionally biased region" description="Gly residues" evidence="1">
    <location>
        <begin position="545"/>
        <end position="554"/>
    </location>
</feature>
<dbReference type="FunFam" id="2.170.150.20:FF:000007">
    <property type="entry name" value="Protein cereblon"/>
    <property type="match status" value="1"/>
</dbReference>
<accession>D8LLP2</accession>